<dbReference type="PROSITE" id="PS50088">
    <property type="entry name" value="ANK_REPEAT"/>
    <property type="match status" value="7"/>
</dbReference>
<feature type="repeat" description="ANK" evidence="3">
    <location>
        <begin position="206"/>
        <end position="238"/>
    </location>
</feature>
<feature type="repeat" description="ANK" evidence="3">
    <location>
        <begin position="305"/>
        <end position="337"/>
    </location>
</feature>
<dbReference type="SUPFAM" id="SSF48403">
    <property type="entry name" value="Ankyrin repeat"/>
    <property type="match status" value="1"/>
</dbReference>
<dbReference type="PROSITE" id="PS50297">
    <property type="entry name" value="ANK_REP_REGION"/>
    <property type="match status" value="6"/>
</dbReference>
<dbReference type="Pfam" id="PF00023">
    <property type="entry name" value="Ank"/>
    <property type="match status" value="1"/>
</dbReference>
<reference evidence="4 5" key="1">
    <citation type="submission" date="2019-08" db="EMBL/GenBank/DDBJ databases">
        <authorList>
            <person name="Alioto T."/>
            <person name="Alioto T."/>
            <person name="Gomez Garrido J."/>
        </authorList>
    </citation>
    <scope>NUCLEOTIDE SEQUENCE [LARGE SCALE GENOMIC DNA]</scope>
</reference>
<dbReference type="AlphaFoldDB" id="A0A5E4NGR7"/>
<feature type="repeat" description="ANK" evidence="3">
    <location>
        <begin position="239"/>
        <end position="271"/>
    </location>
</feature>
<name>A0A5E4NGR7_9HEMI</name>
<keyword evidence="1" id="KW-0677">Repeat</keyword>
<dbReference type="Gene3D" id="1.25.40.20">
    <property type="entry name" value="Ankyrin repeat-containing domain"/>
    <property type="match status" value="4"/>
</dbReference>
<evidence type="ECO:0000313" key="5">
    <source>
        <dbReference type="Proteomes" id="UP000325440"/>
    </source>
</evidence>
<dbReference type="SMART" id="SM00248">
    <property type="entry name" value="ANK"/>
    <property type="match status" value="9"/>
</dbReference>
<organism evidence="4 5">
    <name type="scientific">Cinara cedri</name>
    <dbReference type="NCBI Taxonomy" id="506608"/>
    <lineage>
        <taxon>Eukaryota</taxon>
        <taxon>Metazoa</taxon>
        <taxon>Ecdysozoa</taxon>
        <taxon>Arthropoda</taxon>
        <taxon>Hexapoda</taxon>
        <taxon>Insecta</taxon>
        <taxon>Pterygota</taxon>
        <taxon>Neoptera</taxon>
        <taxon>Paraneoptera</taxon>
        <taxon>Hemiptera</taxon>
        <taxon>Sternorrhyncha</taxon>
        <taxon>Aphidomorpha</taxon>
        <taxon>Aphidoidea</taxon>
        <taxon>Aphididae</taxon>
        <taxon>Lachninae</taxon>
        <taxon>Cinara</taxon>
    </lineage>
</organism>
<evidence type="ECO:0000256" key="2">
    <source>
        <dbReference type="ARBA" id="ARBA00023043"/>
    </source>
</evidence>
<dbReference type="EMBL" id="CABPRJ010002043">
    <property type="protein sequence ID" value="VVC42900.1"/>
    <property type="molecule type" value="Genomic_DNA"/>
</dbReference>
<evidence type="ECO:0000313" key="4">
    <source>
        <dbReference type="EMBL" id="VVC42900.1"/>
    </source>
</evidence>
<dbReference type="InterPro" id="IPR036770">
    <property type="entry name" value="Ankyrin_rpt-contain_sf"/>
</dbReference>
<evidence type="ECO:0000256" key="1">
    <source>
        <dbReference type="ARBA" id="ARBA00022737"/>
    </source>
</evidence>
<feature type="repeat" description="ANK" evidence="3">
    <location>
        <begin position="89"/>
        <end position="121"/>
    </location>
</feature>
<accession>A0A5E4NGR7</accession>
<evidence type="ECO:0000256" key="3">
    <source>
        <dbReference type="PROSITE-ProRule" id="PRU00023"/>
    </source>
</evidence>
<dbReference type="PANTHER" id="PTHR24198:SF165">
    <property type="entry name" value="ANKYRIN REPEAT-CONTAINING PROTEIN-RELATED"/>
    <property type="match status" value="1"/>
</dbReference>
<keyword evidence="2 3" id="KW-0040">ANK repeat</keyword>
<keyword evidence="5" id="KW-1185">Reference proteome</keyword>
<feature type="repeat" description="ANK" evidence="3">
    <location>
        <begin position="19"/>
        <end position="51"/>
    </location>
</feature>
<protein>
    <submittedName>
        <fullName evidence="4">Ankyrin repeat-containing domain,Ankyrin repeat</fullName>
    </submittedName>
</protein>
<dbReference type="Proteomes" id="UP000325440">
    <property type="component" value="Unassembled WGS sequence"/>
</dbReference>
<feature type="repeat" description="ANK" evidence="3">
    <location>
        <begin position="173"/>
        <end position="205"/>
    </location>
</feature>
<feature type="repeat" description="ANK" evidence="3">
    <location>
        <begin position="272"/>
        <end position="304"/>
    </location>
</feature>
<sequence>MGDEIFERLLEDTDFKDKYGNTLLHFAVKHGQIDVIRELLLSGEDINTQNKKGETPLHWAAGCAIKSGHMSIIRALLRLRKPKIYSISKGGRASLYVAGYGKIDVVKVLLEMGADPLSRDRKNRIPRDFTDNNKIKQLLQYAEIYHAAKNGQIDQLKALLAKNIDVNANNDKYRHTPLHYAAEWGQIEVVKYLIEQGADVNAKSKYRSTPLHYAAEWGQIEVVKYLIEQGADVNIQNKLKETPLHLAAQKDHIKVVEYLLTQGAGVNARSREEITPLHYAAEKGRTEVVRYLLEKGADIDVQNGYGETPLHLAAQYKNIEVVKTLLALGADVNAVAKNGKTALQMATKNRLFSKSIYGKGFVGKVQASTAEYSDVFEKHGSALTTKLPSGIEFQKRSNHQEVIDALLSAGAKSDTQMESIQTTKVGPGLGK</sequence>
<dbReference type="Pfam" id="PF12796">
    <property type="entry name" value="Ank_2"/>
    <property type="match status" value="2"/>
</dbReference>
<dbReference type="PANTHER" id="PTHR24198">
    <property type="entry name" value="ANKYRIN REPEAT AND PROTEIN KINASE DOMAIN-CONTAINING PROTEIN"/>
    <property type="match status" value="1"/>
</dbReference>
<dbReference type="Pfam" id="PF13637">
    <property type="entry name" value="Ank_4"/>
    <property type="match status" value="1"/>
</dbReference>
<proteinExistence type="predicted"/>
<gene>
    <name evidence="4" type="ORF">CINCED_3A008061</name>
</gene>
<dbReference type="InterPro" id="IPR002110">
    <property type="entry name" value="Ankyrin_rpt"/>
</dbReference>
<dbReference type="PRINTS" id="PR01415">
    <property type="entry name" value="ANKYRIN"/>
</dbReference>
<dbReference type="OrthoDB" id="6485221at2759"/>